<dbReference type="GO" id="GO:0008972">
    <property type="term" value="F:phosphomethylpyrimidine kinase activity"/>
    <property type="evidence" value="ECO:0007669"/>
    <property type="project" value="UniProtKB-EC"/>
</dbReference>
<dbReference type="PANTHER" id="PTHR20858">
    <property type="entry name" value="PHOSPHOMETHYLPYRIMIDINE KINASE"/>
    <property type="match status" value="1"/>
</dbReference>
<keyword evidence="8" id="KW-0784">Thiamine biosynthesis</keyword>
<name>A0ABW9F550_9FIRM</name>
<evidence type="ECO:0000256" key="11">
    <source>
        <dbReference type="ARBA" id="ARBA00043176"/>
    </source>
</evidence>
<protein>
    <recommendedName>
        <fullName evidence="7">Hydroxymethylpyrimidine/phosphomethylpyrimidine kinase</fullName>
        <ecNumber evidence="5">2.7.1.49</ecNumber>
        <ecNumber evidence="6">2.7.4.7</ecNumber>
    </recommendedName>
    <alternativeName>
        <fullName evidence="10">Hydroxymethylpyrimidine kinase</fullName>
    </alternativeName>
    <alternativeName>
        <fullName evidence="11">Hydroxymethylpyrimidine phosphate kinase</fullName>
    </alternativeName>
</protein>
<evidence type="ECO:0000256" key="7">
    <source>
        <dbReference type="ARBA" id="ARBA00019161"/>
    </source>
</evidence>
<accession>A0ABW9F550</accession>
<dbReference type="RefSeq" id="WP_408126055.1">
    <property type="nucleotide sequence ID" value="NZ_JBFNFH010000001.1"/>
</dbReference>
<dbReference type="InterPro" id="IPR004399">
    <property type="entry name" value="HMP/HMP-P_kinase_dom"/>
</dbReference>
<dbReference type="EC" id="2.7.1.49" evidence="5"/>
<evidence type="ECO:0000313" key="13">
    <source>
        <dbReference type="EMBL" id="MFM1524108.1"/>
    </source>
</evidence>
<evidence type="ECO:0000313" key="14">
    <source>
        <dbReference type="Proteomes" id="UP001629536"/>
    </source>
</evidence>
<evidence type="ECO:0000256" key="1">
    <source>
        <dbReference type="ARBA" id="ARBA00000151"/>
    </source>
</evidence>
<evidence type="ECO:0000256" key="3">
    <source>
        <dbReference type="ARBA" id="ARBA00004769"/>
    </source>
</evidence>
<dbReference type="InterPro" id="IPR029056">
    <property type="entry name" value="Ribokinase-like"/>
</dbReference>
<evidence type="ECO:0000259" key="12">
    <source>
        <dbReference type="Pfam" id="PF08543"/>
    </source>
</evidence>
<evidence type="ECO:0000256" key="9">
    <source>
        <dbReference type="ARBA" id="ARBA00037917"/>
    </source>
</evidence>
<dbReference type="NCBIfam" id="TIGR00097">
    <property type="entry name" value="HMP-P_kinase"/>
    <property type="match status" value="1"/>
</dbReference>
<evidence type="ECO:0000256" key="10">
    <source>
        <dbReference type="ARBA" id="ARBA00042102"/>
    </source>
</evidence>
<keyword evidence="13" id="KW-0418">Kinase</keyword>
<keyword evidence="13" id="KW-0808">Transferase</keyword>
<evidence type="ECO:0000256" key="2">
    <source>
        <dbReference type="ARBA" id="ARBA00000565"/>
    </source>
</evidence>
<keyword evidence="14" id="KW-1185">Reference proteome</keyword>
<dbReference type="Pfam" id="PF08543">
    <property type="entry name" value="Phos_pyr_kin"/>
    <property type="match status" value="1"/>
</dbReference>
<reference evidence="13 14" key="1">
    <citation type="journal article" date="2024" name="Front. Microbiol.">
        <title>Pangenomic and biochemical analyses of Helcococcus ovis reveal widespread tetracycline resistance and a novel bacterial species, Helcococcus bovis.</title>
        <authorList>
            <person name="Cunha F."/>
            <person name="Zhai Y."/>
            <person name="Casaro S."/>
            <person name="Jones K.L."/>
            <person name="Hernandez M."/>
            <person name="Bisinotto R.S."/>
            <person name="Kariyawasam S."/>
            <person name="Brown M.B."/>
            <person name="Phillips A."/>
            <person name="Jeong K.C."/>
            <person name="Galvao K.N."/>
        </authorList>
    </citation>
    <scope>NUCLEOTIDE SEQUENCE [LARGE SCALE GENOMIC DNA]</scope>
    <source>
        <strain evidence="13 14">KG197</strain>
    </source>
</reference>
<dbReference type="CDD" id="cd01169">
    <property type="entry name" value="HMPP_kinase"/>
    <property type="match status" value="1"/>
</dbReference>
<evidence type="ECO:0000256" key="8">
    <source>
        <dbReference type="ARBA" id="ARBA00022977"/>
    </source>
</evidence>
<dbReference type="GO" id="GO:0008902">
    <property type="term" value="F:hydroxymethylpyrimidine kinase activity"/>
    <property type="evidence" value="ECO:0007669"/>
    <property type="project" value="UniProtKB-EC"/>
</dbReference>
<dbReference type="Proteomes" id="UP001629536">
    <property type="component" value="Unassembled WGS sequence"/>
</dbReference>
<dbReference type="EC" id="2.7.4.7" evidence="6"/>
<comment type="catalytic activity">
    <reaction evidence="2">
        <text>4-amino-2-methyl-5-(phosphooxymethyl)pyrimidine + ATP = 4-amino-2-methyl-5-(diphosphooxymethyl)pyrimidine + ADP</text>
        <dbReference type="Rhea" id="RHEA:19893"/>
        <dbReference type="ChEBI" id="CHEBI:30616"/>
        <dbReference type="ChEBI" id="CHEBI:57841"/>
        <dbReference type="ChEBI" id="CHEBI:58354"/>
        <dbReference type="ChEBI" id="CHEBI:456216"/>
        <dbReference type="EC" id="2.7.4.7"/>
    </reaction>
</comment>
<gene>
    <name evidence="13" type="primary">thiD</name>
    <name evidence="13" type="ORF">ABGF40_00290</name>
</gene>
<dbReference type="PANTHER" id="PTHR20858:SF17">
    <property type="entry name" value="HYDROXYMETHYLPYRIMIDINE_PHOSPHOMETHYLPYRIMIDINE KINASE THI20-RELATED"/>
    <property type="match status" value="1"/>
</dbReference>
<dbReference type="EMBL" id="JBFNFH010000001">
    <property type="protein sequence ID" value="MFM1524108.1"/>
    <property type="molecule type" value="Genomic_DNA"/>
</dbReference>
<evidence type="ECO:0000256" key="4">
    <source>
        <dbReference type="ARBA" id="ARBA00009879"/>
    </source>
</evidence>
<comment type="pathway">
    <text evidence="9">Cofactor biosynthesis; thiamine diphosphate biosynthesis; 4-amino-2-methyl-5-diphosphomethylpyrimidine from 5-amino-1-(5-phospho-D-ribosyl)imidazole: step 2/3.</text>
</comment>
<comment type="pathway">
    <text evidence="3">Cofactor biosynthesis; thiamine diphosphate biosynthesis; 4-amino-2-methyl-5-diphosphomethylpyrimidine from 5-amino-1-(5-phospho-D-ribosyl)imidazole: step 3/3.</text>
</comment>
<comment type="catalytic activity">
    <reaction evidence="1">
        <text>4-amino-5-hydroxymethyl-2-methylpyrimidine + ATP = 4-amino-2-methyl-5-(phosphooxymethyl)pyrimidine + ADP + H(+)</text>
        <dbReference type="Rhea" id="RHEA:23096"/>
        <dbReference type="ChEBI" id="CHEBI:15378"/>
        <dbReference type="ChEBI" id="CHEBI:16892"/>
        <dbReference type="ChEBI" id="CHEBI:30616"/>
        <dbReference type="ChEBI" id="CHEBI:58354"/>
        <dbReference type="ChEBI" id="CHEBI:456216"/>
        <dbReference type="EC" id="2.7.1.49"/>
    </reaction>
</comment>
<feature type="domain" description="Pyridoxamine kinase/Phosphomethylpyrimidine kinase" evidence="12">
    <location>
        <begin position="11"/>
        <end position="253"/>
    </location>
</feature>
<comment type="caution">
    <text evidence="13">The sequence shown here is derived from an EMBL/GenBank/DDBJ whole genome shotgun (WGS) entry which is preliminary data.</text>
</comment>
<dbReference type="InterPro" id="IPR013749">
    <property type="entry name" value="PM/HMP-P_kinase-1"/>
</dbReference>
<dbReference type="Gene3D" id="3.40.1190.20">
    <property type="match status" value="1"/>
</dbReference>
<evidence type="ECO:0000256" key="6">
    <source>
        <dbReference type="ARBA" id="ARBA00012963"/>
    </source>
</evidence>
<evidence type="ECO:0000256" key="5">
    <source>
        <dbReference type="ARBA" id="ARBA00012135"/>
    </source>
</evidence>
<dbReference type="SUPFAM" id="SSF53613">
    <property type="entry name" value="Ribokinase-like"/>
    <property type="match status" value="1"/>
</dbReference>
<comment type="similarity">
    <text evidence="4">Belongs to the ThiD family.</text>
</comment>
<proteinExistence type="inferred from homology"/>
<sequence>MKKVLTIAGMDPIGGAGMMSDIKTMTAHDVYGMCAVTLLSVQNTIGFYEVQPVESAFLERQIDTIFADIIPDATKTGMLLNSKLIKSVVDKVKQYNPKNLLIDPVMVAHRKFKLIDDEAIEVLIKDLIPLAYLITPNIGEGEILAEMKIENKLDMEIAAKIIYEKFGVNVVLKSGASEEDADDLLYTDEGIFWIKGEKVNTKNTRGTGDALSSAIVSNLAKGNDLKTSVILAKKFVHDSLFEKLQIGSGIGAIHHSYGIKK</sequence>
<organism evidence="13 14">
    <name type="scientific">Helcococcus bovis</name>
    <dbReference type="NCBI Taxonomy" id="3153252"/>
    <lineage>
        <taxon>Bacteria</taxon>
        <taxon>Bacillati</taxon>
        <taxon>Bacillota</taxon>
        <taxon>Tissierellia</taxon>
        <taxon>Tissierellales</taxon>
        <taxon>Peptoniphilaceae</taxon>
        <taxon>Helcococcus</taxon>
    </lineage>
</organism>